<dbReference type="EnsemblMetazoa" id="SCAU006977-RA">
    <property type="protein sequence ID" value="SCAU006977-PA"/>
    <property type="gene ID" value="SCAU006977"/>
</dbReference>
<reference evidence="4" key="1">
    <citation type="submission" date="2020-05" db="UniProtKB">
        <authorList>
            <consortium name="EnsemblMetazoa"/>
        </authorList>
    </citation>
    <scope>IDENTIFICATION</scope>
    <source>
        <strain evidence="4">USDA</strain>
    </source>
</reference>
<feature type="domain" description="LITAF" evidence="3">
    <location>
        <begin position="45"/>
        <end position="134"/>
    </location>
</feature>
<dbReference type="InterPro" id="IPR006629">
    <property type="entry name" value="LITAF"/>
</dbReference>
<keyword evidence="2" id="KW-0812">Transmembrane</keyword>
<feature type="transmembrane region" description="Helical" evidence="2">
    <location>
        <begin position="89"/>
        <end position="109"/>
    </location>
</feature>
<dbReference type="KEGG" id="scac:106088011"/>
<gene>
    <name evidence="4" type="primary">106088011</name>
</gene>
<dbReference type="AlphaFoldDB" id="A0A1I8PDA9"/>
<sequence>MVSQQQGMVDIRLDSPRTPNPYSVQKPLFEGSEGQNRPWPSAKSQDDGKPYVRFYAVGPKSRDIICPLCKEKSESVTVMHSDLIDRLNCLMSCLSCCFPIFAISCLYTMCFQGSFSSKRKCCRKCGGHLGLYTRPM</sequence>
<dbReference type="Proteomes" id="UP000095300">
    <property type="component" value="Unassembled WGS sequence"/>
</dbReference>
<feature type="region of interest" description="Disordered" evidence="1">
    <location>
        <begin position="1"/>
        <end position="48"/>
    </location>
</feature>
<name>A0A1I8PDA9_STOCA</name>
<dbReference type="PROSITE" id="PS51837">
    <property type="entry name" value="LITAF"/>
    <property type="match status" value="1"/>
</dbReference>
<keyword evidence="2" id="KW-1133">Transmembrane helix</keyword>
<keyword evidence="5" id="KW-1185">Reference proteome</keyword>
<evidence type="ECO:0000259" key="3">
    <source>
        <dbReference type="PROSITE" id="PS51837"/>
    </source>
</evidence>
<protein>
    <recommendedName>
        <fullName evidence="3">LITAF domain-containing protein</fullName>
    </recommendedName>
</protein>
<evidence type="ECO:0000313" key="4">
    <source>
        <dbReference type="EnsemblMetazoa" id="SCAU006977-PA"/>
    </source>
</evidence>
<dbReference type="OrthoDB" id="7985781at2759"/>
<evidence type="ECO:0000256" key="2">
    <source>
        <dbReference type="SAM" id="Phobius"/>
    </source>
</evidence>
<organism evidence="4 5">
    <name type="scientific">Stomoxys calcitrans</name>
    <name type="common">Stable fly</name>
    <name type="synonym">Conops calcitrans</name>
    <dbReference type="NCBI Taxonomy" id="35570"/>
    <lineage>
        <taxon>Eukaryota</taxon>
        <taxon>Metazoa</taxon>
        <taxon>Ecdysozoa</taxon>
        <taxon>Arthropoda</taxon>
        <taxon>Hexapoda</taxon>
        <taxon>Insecta</taxon>
        <taxon>Pterygota</taxon>
        <taxon>Neoptera</taxon>
        <taxon>Endopterygota</taxon>
        <taxon>Diptera</taxon>
        <taxon>Brachycera</taxon>
        <taxon>Muscomorpha</taxon>
        <taxon>Muscoidea</taxon>
        <taxon>Muscidae</taxon>
        <taxon>Stomoxys</taxon>
    </lineage>
</organism>
<proteinExistence type="predicted"/>
<evidence type="ECO:0000313" key="5">
    <source>
        <dbReference type="Proteomes" id="UP000095300"/>
    </source>
</evidence>
<keyword evidence="2" id="KW-0472">Membrane</keyword>
<evidence type="ECO:0000256" key="1">
    <source>
        <dbReference type="SAM" id="MobiDB-lite"/>
    </source>
</evidence>
<accession>A0A1I8PDA9</accession>
<dbReference type="VEuPathDB" id="VectorBase:SCAU006977"/>